<feature type="transmembrane region" description="Helical" evidence="9">
    <location>
        <begin position="738"/>
        <end position="758"/>
    </location>
</feature>
<feature type="compositionally biased region" description="Low complexity" evidence="8">
    <location>
        <begin position="49"/>
        <end position="64"/>
    </location>
</feature>
<dbReference type="InterPro" id="IPR013057">
    <property type="entry name" value="AA_transpt_TM"/>
</dbReference>
<dbReference type="PANTHER" id="PTHR22950">
    <property type="entry name" value="AMINO ACID TRANSPORTER"/>
    <property type="match status" value="1"/>
</dbReference>
<dbReference type="Proteomes" id="UP001165080">
    <property type="component" value="Unassembled WGS sequence"/>
</dbReference>
<keyword evidence="5" id="KW-0029">Amino-acid transport</keyword>
<keyword evidence="3" id="KW-0813">Transport</keyword>
<evidence type="ECO:0000313" key="11">
    <source>
        <dbReference type="EMBL" id="GLC48180.1"/>
    </source>
</evidence>
<dbReference type="GO" id="GO:0015179">
    <property type="term" value="F:L-amino acid transmembrane transporter activity"/>
    <property type="evidence" value="ECO:0007669"/>
    <property type="project" value="TreeGrafter"/>
</dbReference>
<sequence length="775" mass="78695">MEEPQLSEAQSPSQPPQTHLQPQEWQGGSVYATSPGRDDAAPRDYADESGVTHGSPGSPGSPSYGFGGRGARRAALLARQGSPRTMSHRLATLGRKHARQLVSGRALLLRAPGSSGSGGGSGGDGDGHAPAAGPNEGRGASMWLTACVVLKAALGVGVLSMPGAFARLGWIPAALVIGALSAVVVYSGSLYTRLMTQPYRAGRGGGRHPPMLHSLARLALGRGGEVAACLTAYATILLMPAIFHITAVEALGQLLRPSDNPPLLLYGLVVLVVAVALAQLQSLTQLGWTSLVGSAVMTAALVVTTVKLLIEPPPDSDDASGGGGSGAHVGALGQLLDPHDSALSVLASGGGGFGSDVNDDRVFLGRGGSWRPHTEIVAHTGFGNAMVGIMDIVFAFGGQENWMRFITGMRQSSQFTTSVALSTVVLAPLLALLGAAGYVARGSELDPSRPITSELRRDGWSIGVNAAVLASVLISYQINLNVWTRLVLGLWGPRSMRMEGTGGEGGGGGAESEEEDEVEQPDSGGGTAGSSAATVPEAKNGGNGDAGGGAAVPTEGMVVVQLPPPPAPAAAASAAAAVAGIRALSPAGGSHDVVAAASHEATPLPEMVLVKGPGGPADEEKGVFPVFGGGSDITEPLLLTGTHGTAAYRHYLEDRRRRRFDRAAARGAPLLDAGSKRLLWLLLTSCAGCFGYVAGTLLPYFSEVVAVIASVGDMALLLGLPCLCALRLLRLRAGERALCWALTVAAVALSVGGAALSIERLVDRVNGGGSGGAGR</sequence>
<evidence type="ECO:0000256" key="8">
    <source>
        <dbReference type="SAM" id="MobiDB-lite"/>
    </source>
</evidence>
<evidence type="ECO:0000256" key="6">
    <source>
        <dbReference type="ARBA" id="ARBA00022989"/>
    </source>
</evidence>
<feature type="transmembrane region" description="Helical" evidence="9">
    <location>
        <begin position="376"/>
        <end position="398"/>
    </location>
</feature>
<feature type="compositionally biased region" description="Acidic residues" evidence="8">
    <location>
        <begin position="511"/>
        <end position="520"/>
    </location>
</feature>
<dbReference type="AlphaFoldDB" id="A0A9W6EXE3"/>
<dbReference type="PANTHER" id="PTHR22950:SF458">
    <property type="entry name" value="SODIUM-COUPLED NEUTRAL AMINO ACID TRANSPORTER 11-RELATED"/>
    <property type="match status" value="1"/>
</dbReference>
<feature type="region of interest" description="Disordered" evidence="8">
    <location>
        <begin position="1"/>
        <end position="69"/>
    </location>
</feature>
<dbReference type="GO" id="GO:0016020">
    <property type="term" value="C:membrane"/>
    <property type="evidence" value="ECO:0007669"/>
    <property type="project" value="UniProtKB-SubCell"/>
</dbReference>
<name>A0A9W6EXE3_9CHLO</name>
<keyword evidence="4 9" id="KW-0812">Transmembrane</keyword>
<evidence type="ECO:0000256" key="3">
    <source>
        <dbReference type="ARBA" id="ARBA00022448"/>
    </source>
</evidence>
<evidence type="ECO:0000256" key="1">
    <source>
        <dbReference type="ARBA" id="ARBA00004141"/>
    </source>
</evidence>
<feature type="transmembrane region" description="Helical" evidence="9">
    <location>
        <begin position="170"/>
        <end position="191"/>
    </location>
</feature>
<organism evidence="11 12">
    <name type="scientific">Pleodorina starrii</name>
    <dbReference type="NCBI Taxonomy" id="330485"/>
    <lineage>
        <taxon>Eukaryota</taxon>
        <taxon>Viridiplantae</taxon>
        <taxon>Chlorophyta</taxon>
        <taxon>core chlorophytes</taxon>
        <taxon>Chlorophyceae</taxon>
        <taxon>CS clade</taxon>
        <taxon>Chlamydomonadales</taxon>
        <taxon>Volvocaceae</taxon>
        <taxon>Pleodorina</taxon>
    </lineage>
</organism>
<feature type="domain" description="Amino acid transporter transmembrane" evidence="10">
    <location>
        <begin position="384"/>
        <end position="487"/>
    </location>
</feature>
<feature type="transmembrane region" description="Helical" evidence="9">
    <location>
        <begin position="226"/>
        <end position="243"/>
    </location>
</feature>
<evidence type="ECO:0000256" key="5">
    <source>
        <dbReference type="ARBA" id="ARBA00022970"/>
    </source>
</evidence>
<comment type="caution">
    <text evidence="11">The sequence shown here is derived from an EMBL/GenBank/DDBJ whole genome shotgun (WGS) entry which is preliminary data.</text>
</comment>
<evidence type="ECO:0000256" key="2">
    <source>
        <dbReference type="ARBA" id="ARBA00008066"/>
    </source>
</evidence>
<feature type="compositionally biased region" description="Gly residues" evidence="8">
    <location>
        <begin position="541"/>
        <end position="550"/>
    </location>
</feature>
<feature type="compositionally biased region" description="Polar residues" evidence="8">
    <location>
        <begin position="7"/>
        <end position="26"/>
    </location>
</feature>
<feature type="transmembrane region" description="Helical" evidence="9">
    <location>
        <begin position="704"/>
        <end position="726"/>
    </location>
</feature>
<evidence type="ECO:0000256" key="9">
    <source>
        <dbReference type="SAM" id="Phobius"/>
    </source>
</evidence>
<feature type="transmembrane region" description="Helical" evidence="9">
    <location>
        <begin position="287"/>
        <end position="310"/>
    </location>
</feature>
<feature type="transmembrane region" description="Helical" evidence="9">
    <location>
        <begin position="678"/>
        <end position="698"/>
    </location>
</feature>
<dbReference type="Pfam" id="PF01490">
    <property type="entry name" value="Aa_trans"/>
    <property type="match status" value="2"/>
</dbReference>
<keyword evidence="12" id="KW-1185">Reference proteome</keyword>
<feature type="transmembrane region" description="Helical" evidence="9">
    <location>
        <begin position="419"/>
        <end position="440"/>
    </location>
</feature>
<evidence type="ECO:0000256" key="7">
    <source>
        <dbReference type="ARBA" id="ARBA00023136"/>
    </source>
</evidence>
<feature type="compositionally biased region" description="Gly residues" evidence="8">
    <location>
        <begin position="115"/>
        <end position="124"/>
    </location>
</feature>
<evidence type="ECO:0000256" key="4">
    <source>
        <dbReference type="ARBA" id="ARBA00022692"/>
    </source>
</evidence>
<evidence type="ECO:0000259" key="10">
    <source>
        <dbReference type="Pfam" id="PF01490"/>
    </source>
</evidence>
<comment type="subcellular location">
    <subcellularLocation>
        <location evidence="1">Membrane</location>
        <topology evidence="1">Multi-pass membrane protein</topology>
    </subcellularLocation>
</comment>
<feature type="compositionally biased region" description="Basic and acidic residues" evidence="8">
    <location>
        <begin position="36"/>
        <end position="46"/>
    </location>
</feature>
<dbReference type="OrthoDB" id="40134at2759"/>
<feature type="compositionally biased region" description="Low complexity" evidence="8">
    <location>
        <begin position="529"/>
        <end position="540"/>
    </location>
</feature>
<accession>A0A9W6EXE3</accession>
<keyword evidence="6 9" id="KW-1133">Transmembrane helix</keyword>
<keyword evidence="7 9" id="KW-0472">Membrane</keyword>
<gene>
    <name evidence="11" type="primary">PLEST007432</name>
    <name evidence="11" type="ORF">PLESTB_000068000</name>
</gene>
<feature type="region of interest" description="Disordered" evidence="8">
    <location>
        <begin position="499"/>
        <end position="550"/>
    </location>
</feature>
<feature type="transmembrane region" description="Helical" evidence="9">
    <location>
        <begin position="460"/>
        <end position="488"/>
    </location>
</feature>
<feature type="domain" description="Amino acid transporter transmembrane" evidence="10">
    <location>
        <begin position="139"/>
        <end position="305"/>
    </location>
</feature>
<feature type="transmembrane region" description="Helical" evidence="9">
    <location>
        <begin position="263"/>
        <end position="280"/>
    </location>
</feature>
<dbReference type="EMBL" id="BRXU01000001">
    <property type="protein sequence ID" value="GLC48180.1"/>
    <property type="molecule type" value="Genomic_DNA"/>
</dbReference>
<proteinExistence type="inferred from homology"/>
<feature type="region of interest" description="Disordered" evidence="8">
    <location>
        <begin position="110"/>
        <end position="134"/>
    </location>
</feature>
<reference evidence="11 12" key="1">
    <citation type="journal article" date="2023" name="Commun. Biol.">
        <title>Reorganization of the ancestral sex-determining regions during the evolution of trioecy in Pleodorina starrii.</title>
        <authorList>
            <person name="Takahashi K."/>
            <person name="Suzuki S."/>
            <person name="Kawai-Toyooka H."/>
            <person name="Yamamoto K."/>
            <person name="Hamaji T."/>
            <person name="Ootsuki R."/>
            <person name="Yamaguchi H."/>
            <person name="Kawachi M."/>
            <person name="Higashiyama T."/>
            <person name="Nozaki H."/>
        </authorList>
    </citation>
    <scope>NUCLEOTIDE SEQUENCE [LARGE SCALE GENOMIC DNA]</scope>
    <source>
        <strain evidence="11 12">NIES-4479</strain>
    </source>
</reference>
<evidence type="ECO:0000313" key="12">
    <source>
        <dbReference type="Proteomes" id="UP001165080"/>
    </source>
</evidence>
<protein>
    <recommendedName>
        <fullName evidence="10">Amino acid transporter transmembrane domain-containing protein</fullName>
    </recommendedName>
</protein>
<feature type="compositionally biased region" description="Gly residues" evidence="8">
    <location>
        <begin position="500"/>
        <end position="510"/>
    </location>
</feature>
<comment type="similarity">
    <text evidence="2">Belongs to the amino acid/polyamine transporter 2 family.</text>
</comment>